<dbReference type="EMBL" id="CP159837">
    <property type="protein sequence ID" value="XCM38664.1"/>
    <property type="molecule type" value="Genomic_DNA"/>
</dbReference>
<dbReference type="Gene3D" id="2.40.70.10">
    <property type="entry name" value="Acid Proteases"/>
    <property type="match status" value="1"/>
</dbReference>
<evidence type="ECO:0000313" key="1">
    <source>
        <dbReference type="EMBL" id="XCM38664.1"/>
    </source>
</evidence>
<sequence>MISGDFNQKGELVFAVDLVAADQTDYRIKAIFDTGFTGWLIVHNQDAIALGWKRYSEPKTVQTASGITTLNVYEGIVLLDEEEFTIPVFGGSRVKDILLGVRWLRFKRLIADYSGGVLTLD</sequence>
<keyword evidence="1" id="KW-0645">Protease</keyword>
<dbReference type="AlphaFoldDB" id="A0AAU8JIT5"/>
<keyword evidence="1" id="KW-0378">Hydrolase</keyword>
<reference evidence="1" key="1">
    <citation type="submission" date="2024-07" db="EMBL/GenBank/DDBJ databases">
        <authorList>
            <person name="Kim Y.J."/>
            <person name="Jeong J.Y."/>
        </authorList>
    </citation>
    <scope>NUCLEOTIDE SEQUENCE</scope>
    <source>
        <strain evidence="1">GIHE-MW2</strain>
    </source>
</reference>
<dbReference type="RefSeq" id="WP_054465989.1">
    <property type="nucleotide sequence ID" value="NZ_CP159837.1"/>
</dbReference>
<organism evidence="1">
    <name type="scientific">Planktothricoides raciborskii GIHE-MW2</name>
    <dbReference type="NCBI Taxonomy" id="2792601"/>
    <lineage>
        <taxon>Bacteria</taxon>
        <taxon>Bacillati</taxon>
        <taxon>Cyanobacteriota</taxon>
        <taxon>Cyanophyceae</taxon>
        <taxon>Oscillatoriophycideae</taxon>
        <taxon>Oscillatoriales</taxon>
        <taxon>Oscillatoriaceae</taxon>
        <taxon>Planktothricoides</taxon>
    </lineage>
</organism>
<accession>A0AAU8JIT5</accession>
<dbReference type="GO" id="GO:0006508">
    <property type="term" value="P:proteolysis"/>
    <property type="evidence" value="ECO:0007669"/>
    <property type="project" value="UniProtKB-KW"/>
</dbReference>
<proteinExistence type="predicted"/>
<protein>
    <submittedName>
        <fullName evidence="1">Aspartyl protease</fullName>
    </submittedName>
</protein>
<name>A0AAU8JIT5_9CYAN</name>
<dbReference type="GO" id="GO:0008233">
    <property type="term" value="F:peptidase activity"/>
    <property type="evidence" value="ECO:0007669"/>
    <property type="project" value="UniProtKB-KW"/>
</dbReference>
<dbReference type="InterPro" id="IPR021109">
    <property type="entry name" value="Peptidase_aspartic_dom_sf"/>
</dbReference>
<gene>
    <name evidence="1" type="ORF">ABWT76_001524</name>
</gene>